<reference evidence="1" key="1">
    <citation type="journal article" date="2021" name="Nat. Commun.">
        <title>Genetic determinants of endophytism in the Arabidopsis root mycobiome.</title>
        <authorList>
            <person name="Mesny F."/>
            <person name="Miyauchi S."/>
            <person name="Thiergart T."/>
            <person name="Pickel B."/>
            <person name="Atanasova L."/>
            <person name="Karlsson M."/>
            <person name="Huettel B."/>
            <person name="Barry K.W."/>
            <person name="Haridas S."/>
            <person name="Chen C."/>
            <person name="Bauer D."/>
            <person name="Andreopoulos W."/>
            <person name="Pangilinan J."/>
            <person name="LaButti K."/>
            <person name="Riley R."/>
            <person name="Lipzen A."/>
            <person name="Clum A."/>
            <person name="Drula E."/>
            <person name="Henrissat B."/>
            <person name="Kohler A."/>
            <person name="Grigoriev I.V."/>
            <person name="Martin F.M."/>
            <person name="Hacquard S."/>
        </authorList>
    </citation>
    <scope>NUCLEOTIDE SEQUENCE</scope>
    <source>
        <strain evidence="1">MPI-CAGE-AT-0023</strain>
    </source>
</reference>
<evidence type="ECO:0000313" key="2">
    <source>
        <dbReference type="Proteomes" id="UP000720189"/>
    </source>
</evidence>
<keyword evidence="2" id="KW-1185">Reference proteome</keyword>
<name>A0A9P9HXL0_FUSRE</name>
<dbReference type="RefSeq" id="XP_046053966.1">
    <property type="nucleotide sequence ID" value="XM_046185317.1"/>
</dbReference>
<dbReference type="AlphaFoldDB" id="A0A9P9HXL0"/>
<organism evidence="1 2">
    <name type="scientific">Fusarium redolens</name>
    <dbReference type="NCBI Taxonomy" id="48865"/>
    <lineage>
        <taxon>Eukaryota</taxon>
        <taxon>Fungi</taxon>
        <taxon>Dikarya</taxon>
        <taxon>Ascomycota</taxon>
        <taxon>Pezizomycotina</taxon>
        <taxon>Sordariomycetes</taxon>
        <taxon>Hypocreomycetidae</taxon>
        <taxon>Hypocreales</taxon>
        <taxon>Nectriaceae</taxon>
        <taxon>Fusarium</taxon>
        <taxon>Fusarium redolens species complex</taxon>
    </lineage>
</organism>
<sequence>MVSSIILFCFLWEDEAFLFVSAFRGLLTCFCMALRTKRTGETADDMSSTEHARYLSIYHVRKTSSLVSDENRGHKARCICLVYITHWSGIA</sequence>
<dbReference type="OrthoDB" id="10346845at2759"/>
<comment type="caution">
    <text evidence="1">The sequence shown here is derived from an EMBL/GenBank/DDBJ whole genome shotgun (WGS) entry which is preliminary data.</text>
</comment>
<evidence type="ECO:0000313" key="1">
    <source>
        <dbReference type="EMBL" id="KAH7265231.1"/>
    </source>
</evidence>
<dbReference type="EMBL" id="JAGMUX010000003">
    <property type="protein sequence ID" value="KAH7265231.1"/>
    <property type="molecule type" value="Genomic_DNA"/>
</dbReference>
<proteinExistence type="predicted"/>
<gene>
    <name evidence="1" type="ORF">BKA55DRAFT_242384</name>
</gene>
<accession>A0A9P9HXL0</accession>
<dbReference type="GeneID" id="70215271"/>
<protein>
    <submittedName>
        <fullName evidence="1">Uncharacterized protein</fullName>
    </submittedName>
</protein>
<dbReference type="Proteomes" id="UP000720189">
    <property type="component" value="Unassembled WGS sequence"/>
</dbReference>